<dbReference type="OrthoDB" id="1065058at2759"/>
<dbReference type="GO" id="GO:0009166">
    <property type="term" value="P:nucleotide catabolic process"/>
    <property type="evidence" value="ECO:0007669"/>
    <property type="project" value="TreeGrafter"/>
</dbReference>
<feature type="compositionally biased region" description="Low complexity" evidence="1">
    <location>
        <begin position="519"/>
        <end position="548"/>
    </location>
</feature>
<organism evidence="2 3">
    <name type="scientific">Mycena indigotica</name>
    <dbReference type="NCBI Taxonomy" id="2126181"/>
    <lineage>
        <taxon>Eukaryota</taxon>
        <taxon>Fungi</taxon>
        <taxon>Dikarya</taxon>
        <taxon>Basidiomycota</taxon>
        <taxon>Agaricomycotina</taxon>
        <taxon>Agaricomycetes</taxon>
        <taxon>Agaricomycetidae</taxon>
        <taxon>Agaricales</taxon>
        <taxon>Marasmiineae</taxon>
        <taxon>Mycenaceae</taxon>
        <taxon>Mycena</taxon>
    </lineage>
</organism>
<dbReference type="Proteomes" id="UP000636479">
    <property type="component" value="Unassembled WGS sequence"/>
</dbReference>
<dbReference type="SUPFAM" id="SSF50978">
    <property type="entry name" value="WD40 repeat-like"/>
    <property type="match status" value="1"/>
</dbReference>
<feature type="compositionally biased region" description="Polar residues" evidence="1">
    <location>
        <begin position="717"/>
        <end position="733"/>
    </location>
</feature>
<keyword evidence="3" id="KW-1185">Reference proteome</keyword>
<reference evidence="2" key="1">
    <citation type="submission" date="2020-05" db="EMBL/GenBank/DDBJ databases">
        <title>Mycena genomes resolve the evolution of fungal bioluminescence.</title>
        <authorList>
            <person name="Tsai I.J."/>
        </authorList>
    </citation>
    <scope>NUCLEOTIDE SEQUENCE</scope>
    <source>
        <strain evidence="2">171206Taipei</strain>
    </source>
</reference>
<feature type="compositionally biased region" description="Low complexity" evidence="1">
    <location>
        <begin position="608"/>
        <end position="641"/>
    </location>
</feature>
<sequence>MSVITTPKKSRPRSIAGTPQSAQPTPRRVTSAPLQPFPREELEPPDIFWDEPAGSDDGEFNEALDVVAKLHAKKALSLKRVLERAHASNHAQLHALQAEIQLLRATQPAPVMSSEECVCKKGTYWSAYALPDDDETSTVAGFSPYTIRRLGRAERSLLLRTILDASLPGDLPLQILTLQKYAKRSHDIVGSLAPSVALHVLRLIPVPHLLLRCAVVNRRWSVLTRLPELWRYHCLRITKGDPHPPTPPAKPEGWLPLYRALARREGNFQSGTPQALRFLTPCHTNFVTVLMLRARRLISGSYDGTIRFYNVDSGEMIRCLEVGKPVSCVDYLAGEEVFVVGFHDVGRVHLFSAITYTPLQQLAGHLNGIRAVALSSKNLVSAGADKEICWDWRTGTKIVRFGQQTTVNVGVQLVQGTDLSEGERVVSITIDGVVRVFSIKRREMISQFKLSELGGNDPVLSTKLWNVGKAPDNMLQWFAAKGTQMTCATKSVIMHLQWQEGDEKPVENGTDTLDLSDLALTSPIQPPATRARTRTTSTRGSTVSRGGAPATSPRGSVGVASPRSTGPPSSRGGASVTSPRPSLLPQSPTHRKRLSSSASTTEVNNELSTGSIMTTSTTSSSFTTATRARATPTPSTRGATPQRRTSLQPPPTASERRLSTSMSIASSSRLSASTGGLPSPRPSLSMSTSTKEKARLSLSTAGSDTPTTPSTRTGTPVSASRTRTPATSISGIAPSTGTDTLFSVRFGRAAILTSPPKVVGLVETPDVAVGAVDARKRRVVTATRFSSRAGADRRIFVSTHEDKEGEAVKTSELRAGTPVDIDLAATPLNGVWSAVASPPYSDTRGVKGTFPPPKFAGLATPEKNPMSMALSHEEVVVGCADGSIYIMNFSGYEYDKTGSVGDGEGPGGLGYREMEDVGGVDEETGFDEAILGRI</sequence>
<dbReference type="InterPro" id="IPR036047">
    <property type="entry name" value="F-box-like_dom_sf"/>
</dbReference>
<dbReference type="Gene3D" id="1.20.1280.50">
    <property type="match status" value="1"/>
</dbReference>
<proteinExistence type="predicted"/>
<dbReference type="PANTHER" id="PTHR47438">
    <property type="entry name" value="PHOSPHATE METABOLISM PROTEIN 8-RELATED"/>
    <property type="match status" value="1"/>
</dbReference>
<dbReference type="InterPro" id="IPR036322">
    <property type="entry name" value="WD40_repeat_dom_sf"/>
</dbReference>
<feature type="compositionally biased region" description="Low complexity" evidence="1">
    <location>
        <begin position="659"/>
        <end position="674"/>
    </location>
</feature>
<dbReference type="InterPro" id="IPR052791">
    <property type="entry name" value="SSM1_domain"/>
</dbReference>
<accession>A0A8H6W4S1</accession>
<gene>
    <name evidence="2" type="ORF">MIND_00741400</name>
</gene>
<dbReference type="InterPro" id="IPR015943">
    <property type="entry name" value="WD40/YVTN_repeat-like_dom_sf"/>
</dbReference>
<dbReference type="PANTHER" id="PTHR47438:SF1">
    <property type="entry name" value="PHOSPHATE METABOLISM PROTEIN 8-RELATED"/>
    <property type="match status" value="1"/>
</dbReference>
<comment type="caution">
    <text evidence="2">The sequence shown here is derived from an EMBL/GenBank/DDBJ whole genome shotgun (WGS) entry which is preliminary data.</text>
</comment>
<feature type="region of interest" description="Disordered" evidence="1">
    <location>
        <begin position="519"/>
        <end position="733"/>
    </location>
</feature>
<feature type="compositionally biased region" description="Low complexity" evidence="1">
    <location>
        <begin position="705"/>
        <end position="716"/>
    </location>
</feature>
<feature type="compositionally biased region" description="Polar residues" evidence="1">
    <location>
        <begin position="595"/>
        <end position="607"/>
    </location>
</feature>
<dbReference type="SMART" id="SM00320">
    <property type="entry name" value="WD40"/>
    <property type="match status" value="4"/>
</dbReference>
<name>A0A8H6W4S1_9AGAR</name>
<evidence type="ECO:0000313" key="3">
    <source>
        <dbReference type="Proteomes" id="UP000636479"/>
    </source>
</evidence>
<feature type="compositionally biased region" description="Low complexity" evidence="1">
    <location>
        <begin position="560"/>
        <end position="575"/>
    </location>
</feature>
<protein>
    <submittedName>
        <fullName evidence="2">WD-REPEATS-REGION domain-containing protein</fullName>
    </submittedName>
</protein>
<dbReference type="Gene3D" id="2.130.10.10">
    <property type="entry name" value="YVTN repeat-like/Quinoprotein amine dehydrogenase"/>
    <property type="match status" value="1"/>
</dbReference>
<dbReference type="GO" id="GO:0008252">
    <property type="term" value="F:nucleotidase activity"/>
    <property type="evidence" value="ECO:0007669"/>
    <property type="project" value="TreeGrafter"/>
</dbReference>
<dbReference type="InterPro" id="IPR001680">
    <property type="entry name" value="WD40_rpt"/>
</dbReference>
<dbReference type="EMBL" id="JACAZF010000006">
    <property type="protein sequence ID" value="KAF7301758.1"/>
    <property type="molecule type" value="Genomic_DNA"/>
</dbReference>
<dbReference type="GO" id="GO:0006206">
    <property type="term" value="P:pyrimidine nucleobase metabolic process"/>
    <property type="evidence" value="ECO:0007669"/>
    <property type="project" value="TreeGrafter"/>
</dbReference>
<dbReference type="Pfam" id="PF00400">
    <property type="entry name" value="WD40"/>
    <property type="match status" value="1"/>
</dbReference>
<dbReference type="AlphaFoldDB" id="A0A8H6W4S1"/>
<feature type="region of interest" description="Disordered" evidence="1">
    <location>
        <begin position="1"/>
        <end position="54"/>
    </location>
</feature>
<feature type="compositionally biased region" description="Polar residues" evidence="1">
    <location>
        <begin position="576"/>
        <end position="588"/>
    </location>
</feature>
<dbReference type="RefSeq" id="XP_037219758.1">
    <property type="nucleotide sequence ID" value="XM_037364114.1"/>
</dbReference>
<dbReference type="GeneID" id="59346630"/>
<evidence type="ECO:0000256" key="1">
    <source>
        <dbReference type="SAM" id="MobiDB-lite"/>
    </source>
</evidence>
<dbReference type="SUPFAM" id="SSF81383">
    <property type="entry name" value="F-box domain"/>
    <property type="match status" value="1"/>
</dbReference>
<evidence type="ECO:0000313" key="2">
    <source>
        <dbReference type="EMBL" id="KAF7301758.1"/>
    </source>
</evidence>